<keyword evidence="1" id="KW-1133">Transmembrane helix</keyword>
<organism evidence="2 3">
    <name type="scientific">Anopheles culicifacies</name>
    <dbReference type="NCBI Taxonomy" id="139723"/>
    <lineage>
        <taxon>Eukaryota</taxon>
        <taxon>Metazoa</taxon>
        <taxon>Ecdysozoa</taxon>
        <taxon>Arthropoda</taxon>
        <taxon>Hexapoda</taxon>
        <taxon>Insecta</taxon>
        <taxon>Pterygota</taxon>
        <taxon>Neoptera</taxon>
        <taxon>Endopterygota</taxon>
        <taxon>Diptera</taxon>
        <taxon>Nematocera</taxon>
        <taxon>Culicoidea</taxon>
        <taxon>Culicidae</taxon>
        <taxon>Anophelinae</taxon>
        <taxon>Anopheles</taxon>
        <taxon>culicifacies species complex</taxon>
    </lineage>
</organism>
<keyword evidence="1" id="KW-0472">Membrane</keyword>
<dbReference type="VEuPathDB" id="VectorBase:ACUA020863"/>
<sequence length="134" mass="15165">MVPEILIRKVHTETRAAHKVSLSGMCRFMAPKEFLTIVELYLSAAGMTLEVFMIILDVVLQGGIIGKPQLTHIQYELKLILLKNDTKVVLNLTQANSSFLINYLYMRLIKRSDVLSVAKSAIFRSNIINWSVKS</sequence>
<dbReference type="EMBL" id="AXCM01006421">
    <property type="status" value="NOT_ANNOTATED_CDS"/>
    <property type="molecule type" value="Genomic_DNA"/>
</dbReference>
<keyword evidence="3" id="KW-1185">Reference proteome</keyword>
<reference evidence="3" key="1">
    <citation type="submission" date="2013-09" db="EMBL/GenBank/DDBJ databases">
        <title>The Genome Sequence of Anopheles culicifacies species A.</title>
        <authorList>
            <consortium name="The Broad Institute Genomics Platform"/>
            <person name="Neafsey D.E."/>
            <person name="Besansky N."/>
            <person name="Howell P."/>
            <person name="Walton C."/>
            <person name="Young S.K."/>
            <person name="Zeng Q."/>
            <person name="Gargeya S."/>
            <person name="Fitzgerald M."/>
            <person name="Haas B."/>
            <person name="Abouelleil A."/>
            <person name="Allen A.W."/>
            <person name="Alvarado L."/>
            <person name="Arachchi H.M."/>
            <person name="Berlin A.M."/>
            <person name="Chapman S.B."/>
            <person name="Gainer-Dewar J."/>
            <person name="Goldberg J."/>
            <person name="Griggs A."/>
            <person name="Gujja S."/>
            <person name="Hansen M."/>
            <person name="Howarth C."/>
            <person name="Imamovic A."/>
            <person name="Ireland A."/>
            <person name="Larimer J."/>
            <person name="McCowan C."/>
            <person name="Murphy C."/>
            <person name="Pearson M."/>
            <person name="Poon T.W."/>
            <person name="Priest M."/>
            <person name="Roberts A."/>
            <person name="Saif S."/>
            <person name="Shea T."/>
            <person name="Sisk P."/>
            <person name="Sykes S."/>
            <person name="Wortman J."/>
            <person name="Nusbaum C."/>
            <person name="Birren B."/>
        </authorList>
    </citation>
    <scope>NUCLEOTIDE SEQUENCE [LARGE SCALE GENOMIC DNA]</scope>
    <source>
        <strain evidence="3">A-37</strain>
    </source>
</reference>
<feature type="transmembrane region" description="Helical" evidence="1">
    <location>
        <begin position="40"/>
        <end position="60"/>
    </location>
</feature>
<name>A0A182ML21_9DIPT</name>
<protein>
    <submittedName>
        <fullName evidence="2">Uncharacterized protein</fullName>
    </submittedName>
</protein>
<evidence type="ECO:0000313" key="3">
    <source>
        <dbReference type="Proteomes" id="UP000075883"/>
    </source>
</evidence>
<dbReference type="AlphaFoldDB" id="A0A182ML21"/>
<accession>A0A182ML21</accession>
<keyword evidence="1" id="KW-0812">Transmembrane</keyword>
<reference evidence="2" key="2">
    <citation type="submission" date="2020-05" db="UniProtKB">
        <authorList>
            <consortium name="EnsemblMetazoa"/>
        </authorList>
    </citation>
    <scope>IDENTIFICATION</scope>
    <source>
        <strain evidence="2">A-37</strain>
    </source>
</reference>
<evidence type="ECO:0000256" key="1">
    <source>
        <dbReference type="SAM" id="Phobius"/>
    </source>
</evidence>
<evidence type="ECO:0000313" key="2">
    <source>
        <dbReference type="EnsemblMetazoa" id="ACUA020863-PA"/>
    </source>
</evidence>
<dbReference type="EnsemblMetazoa" id="ACUA020863-RA">
    <property type="protein sequence ID" value="ACUA020863-PA"/>
    <property type="gene ID" value="ACUA020863"/>
</dbReference>
<dbReference type="Proteomes" id="UP000075883">
    <property type="component" value="Unassembled WGS sequence"/>
</dbReference>
<proteinExistence type="predicted"/>